<proteinExistence type="predicted"/>
<dbReference type="Proteomes" id="UP000223366">
    <property type="component" value="Unassembled WGS sequence"/>
</dbReference>
<dbReference type="EMBL" id="NVDU01000003">
    <property type="protein sequence ID" value="PFV35684.1"/>
    <property type="molecule type" value="Genomic_DNA"/>
</dbReference>
<comment type="caution">
    <text evidence="1">The sequence shown here is derived from an EMBL/GenBank/DDBJ whole genome shotgun (WGS) entry which is preliminary data.</text>
</comment>
<evidence type="ECO:0000313" key="2">
    <source>
        <dbReference type="Proteomes" id="UP000223366"/>
    </source>
</evidence>
<accession>A0A9X7BTQ6</accession>
<sequence>MSKNAKQNPLEVLETPLVALVCSNKGKHYGIYTEGVKLGDVDFQDELIRIGNLFIPHKWFDSIAACNEENLKEIKEKLEIS</sequence>
<reference evidence="1 2" key="1">
    <citation type="submission" date="2017-09" db="EMBL/GenBank/DDBJ databases">
        <title>Large-scale bioinformatics analysis of Bacillus genomes uncovers conserved roles of natural products in bacterial physiology.</title>
        <authorList>
            <consortium name="Agbiome Team Llc"/>
            <person name="Bleich R.M."/>
            <person name="Grubbs K.J."/>
            <person name="Santa Maria K.C."/>
            <person name="Allen S.E."/>
            <person name="Farag S."/>
            <person name="Shank E.A."/>
            <person name="Bowers A."/>
        </authorList>
    </citation>
    <scope>NUCLEOTIDE SEQUENCE [LARGE SCALE GENOMIC DNA]</scope>
    <source>
        <strain evidence="1 2">AFS060060</strain>
    </source>
</reference>
<organism evidence="1 2">
    <name type="scientific">Bacillus thuringiensis</name>
    <dbReference type="NCBI Taxonomy" id="1428"/>
    <lineage>
        <taxon>Bacteria</taxon>
        <taxon>Bacillati</taxon>
        <taxon>Bacillota</taxon>
        <taxon>Bacilli</taxon>
        <taxon>Bacillales</taxon>
        <taxon>Bacillaceae</taxon>
        <taxon>Bacillus</taxon>
        <taxon>Bacillus cereus group</taxon>
    </lineage>
</organism>
<protein>
    <submittedName>
        <fullName evidence="1">Uncharacterized protein</fullName>
    </submittedName>
</protein>
<gene>
    <name evidence="1" type="ORF">COK99_01295</name>
</gene>
<dbReference type="RefSeq" id="WP_098205284.1">
    <property type="nucleotide sequence ID" value="NZ_NTYX01000011.1"/>
</dbReference>
<name>A0A9X7BTQ6_BACTU</name>
<dbReference type="AlphaFoldDB" id="A0A9X7BTQ6"/>
<evidence type="ECO:0000313" key="1">
    <source>
        <dbReference type="EMBL" id="PFV35684.1"/>
    </source>
</evidence>